<dbReference type="EnsemblBacteria" id="ADF63901">
    <property type="protein sequence ID" value="ADF63901"/>
    <property type="gene ID" value="ECL_04372"/>
</dbReference>
<keyword evidence="1" id="KW-0732">Signal</keyword>
<gene>
    <name evidence="3" type="ordered locus">ECL_04372</name>
</gene>
<reference evidence="3 4" key="1">
    <citation type="journal article" date="2010" name="J. Bacteriol.">
        <title>Complete genome sequence of Enterobacter cloacae subsp. cloacae type strain ATCC 13047.</title>
        <authorList>
            <person name="Ren Y."/>
            <person name="Ren Y."/>
            <person name="Zhou Z."/>
            <person name="Guo X."/>
            <person name="Li Y."/>
            <person name="Feng L."/>
            <person name="Wang L."/>
        </authorList>
    </citation>
    <scope>NUCLEOTIDE SEQUENCE [LARGE SCALE GENOMIC DNA]</scope>
    <source>
        <strain evidence="4">ATCC 13047 / DSM 30054 / NBRC 13535 / NCTC 10005 / WDCM 00083 / NCDC 279-56</strain>
    </source>
</reference>
<dbReference type="GO" id="GO:0009289">
    <property type="term" value="C:pilus"/>
    <property type="evidence" value="ECO:0007669"/>
    <property type="project" value="InterPro"/>
</dbReference>
<keyword evidence="4" id="KW-1185">Reference proteome</keyword>
<evidence type="ECO:0000256" key="1">
    <source>
        <dbReference type="SAM" id="SignalP"/>
    </source>
</evidence>
<dbReference type="SUPFAM" id="SSF49401">
    <property type="entry name" value="Bacterial adhesins"/>
    <property type="match status" value="1"/>
</dbReference>
<feature type="chain" id="PRO_5002606684" evidence="1">
    <location>
        <begin position="24"/>
        <end position="185"/>
    </location>
</feature>
<dbReference type="InterPro" id="IPR008966">
    <property type="entry name" value="Adhesion_dom_sf"/>
</dbReference>
<dbReference type="KEGG" id="enc:ECL_04372"/>
<dbReference type="RefSeq" id="WP_013098753.1">
    <property type="nucleotide sequence ID" value="NC_014121.1"/>
</dbReference>
<dbReference type="PATRIC" id="fig|716541.4.peg.4528"/>
<dbReference type="Gene3D" id="2.60.40.1090">
    <property type="entry name" value="Fimbrial-type adhesion domain"/>
    <property type="match status" value="1"/>
</dbReference>
<proteinExistence type="predicted"/>
<dbReference type="InterPro" id="IPR000259">
    <property type="entry name" value="Adhesion_dom_fimbrial"/>
</dbReference>
<dbReference type="EMBL" id="CP001918">
    <property type="protein sequence ID" value="ADF63901.1"/>
    <property type="molecule type" value="Genomic_DNA"/>
</dbReference>
<dbReference type="GO" id="GO:0043709">
    <property type="term" value="P:cell adhesion involved in single-species biofilm formation"/>
    <property type="evidence" value="ECO:0007669"/>
    <property type="project" value="TreeGrafter"/>
</dbReference>
<protein>
    <submittedName>
        <fullName evidence="3">Putative fimbrial protein</fullName>
    </submittedName>
</protein>
<evidence type="ECO:0000313" key="4">
    <source>
        <dbReference type="Proteomes" id="UP000002363"/>
    </source>
</evidence>
<dbReference type="PANTHER" id="PTHR33420:SF11">
    <property type="entry name" value="FIMBRIAL-LIKE PROTEIN"/>
    <property type="match status" value="1"/>
</dbReference>
<dbReference type="Proteomes" id="UP000002363">
    <property type="component" value="Chromosome"/>
</dbReference>
<sequence length="185" mass="19222">MRNISKTLLAVALGSFISGNALASDQGSGKITFKGIIIDAPCNIAPDSIDKEIELGQFTTAVMNVNKKSTAVPVDINLENCQLDAADETATPVTKVDVTFSSTATDATDTSLMSNTYAGGAQNVGVRLLDNAESPITLGTAQTVDLSAGSATQTLHFKAQMEVVDGKTATAGQVESTANYILLYK</sequence>
<evidence type="ECO:0000313" key="3">
    <source>
        <dbReference type="EMBL" id="ADF63901.1"/>
    </source>
</evidence>
<organism evidence="3 4">
    <name type="scientific">Enterobacter cloacae subsp. cloacae (strain ATCC 13047 / DSM 30054 / NBRC 13535 / NCTC 10005 / WDCM 00083 / NCDC 279-56)</name>
    <dbReference type="NCBI Taxonomy" id="716541"/>
    <lineage>
        <taxon>Bacteria</taxon>
        <taxon>Pseudomonadati</taxon>
        <taxon>Pseudomonadota</taxon>
        <taxon>Gammaproteobacteria</taxon>
        <taxon>Enterobacterales</taxon>
        <taxon>Enterobacteriaceae</taxon>
        <taxon>Enterobacter</taxon>
        <taxon>Enterobacter cloacae complex</taxon>
    </lineage>
</organism>
<dbReference type="HOGENOM" id="CLU_088965_3_2_6"/>
<dbReference type="Pfam" id="PF00419">
    <property type="entry name" value="Fimbrial"/>
    <property type="match status" value="1"/>
</dbReference>
<dbReference type="PANTHER" id="PTHR33420">
    <property type="entry name" value="FIMBRIAL SUBUNIT ELFA-RELATED"/>
    <property type="match status" value="1"/>
</dbReference>
<accession>A0A0H3CRS5</accession>
<dbReference type="InterPro" id="IPR050263">
    <property type="entry name" value="Bact_Fimbrial_Adh_Pro"/>
</dbReference>
<name>A0A0H3CRS5_ENTCC</name>
<dbReference type="eggNOG" id="COG3539">
    <property type="taxonomic scope" value="Bacteria"/>
</dbReference>
<evidence type="ECO:0000259" key="2">
    <source>
        <dbReference type="Pfam" id="PF00419"/>
    </source>
</evidence>
<dbReference type="OrthoDB" id="6522787at2"/>
<dbReference type="AlphaFoldDB" id="A0A0H3CRS5"/>
<dbReference type="InterPro" id="IPR036937">
    <property type="entry name" value="Adhesion_dom_fimbrial_sf"/>
</dbReference>
<dbReference type="STRING" id="716541.ECL_04372"/>
<feature type="domain" description="Fimbrial-type adhesion" evidence="2">
    <location>
        <begin position="31"/>
        <end position="184"/>
    </location>
</feature>
<feature type="signal peptide" evidence="1">
    <location>
        <begin position="1"/>
        <end position="23"/>
    </location>
</feature>